<name>A0A916T0S4_9ACTN</name>
<evidence type="ECO:0000313" key="2">
    <source>
        <dbReference type="EMBL" id="GGB23273.1"/>
    </source>
</evidence>
<dbReference type="Proteomes" id="UP000621454">
    <property type="component" value="Unassembled WGS sequence"/>
</dbReference>
<proteinExistence type="predicted"/>
<organism evidence="2 3">
    <name type="scientific">Gordonia jinhuaensis</name>
    <dbReference type="NCBI Taxonomy" id="1517702"/>
    <lineage>
        <taxon>Bacteria</taxon>
        <taxon>Bacillati</taxon>
        <taxon>Actinomycetota</taxon>
        <taxon>Actinomycetes</taxon>
        <taxon>Mycobacteriales</taxon>
        <taxon>Gordoniaceae</taxon>
        <taxon>Gordonia</taxon>
    </lineage>
</organism>
<comment type="caution">
    <text evidence="2">The sequence shown here is derived from an EMBL/GenBank/DDBJ whole genome shotgun (WGS) entry which is preliminary data.</text>
</comment>
<accession>A0A916T0S4</accession>
<reference evidence="2" key="2">
    <citation type="submission" date="2020-09" db="EMBL/GenBank/DDBJ databases">
        <authorList>
            <person name="Sun Q."/>
            <person name="Zhou Y."/>
        </authorList>
    </citation>
    <scope>NUCLEOTIDE SEQUENCE</scope>
    <source>
        <strain evidence="2">CGMCC 1.12827</strain>
    </source>
</reference>
<feature type="region of interest" description="Disordered" evidence="1">
    <location>
        <begin position="1"/>
        <end position="21"/>
    </location>
</feature>
<reference evidence="2" key="1">
    <citation type="journal article" date="2014" name="Int. J. Syst. Evol. Microbiol.">
        <title>Complete genome sequence of Corynebacterium casei LMG S-19264T (=DSM 44701T), isolated from a smear-ripened cheese.</title>
        <authorList>
            <consortium name="US DOE Joint Genome Institute (JGI-PGF)"/>
            <person name="Walter F."/>
            <person name="Albersmeier A."/>
            <person name="Kalinowski J."/>
            <person name="Ruckert C."/>
        </authorList>
    </citation>
    <scope>NUCLEOTIDE SEQUENCE</scope>
    <source>
        <strain evidence="2">CGMCC 1.12827</strain>
    </source>
</reference>
<gene>
    <name evidence="2" type="ORF">GCM10011489_09360</name>
</gene>
<dbReference type="AlphaFoldDB" id="A0A916T0S4"/>
<evidence type="ECO:0000313" key="3">
    <source>
        <dbReference type="Proteomes" id="UP000621454"/>
    </source>
</evidence>
<sequence length="75" mass="7381">MSVTAIRAASGAPASGADGARQERATLRAGSAMLTSANFVGISLTELSVAGMSLEPPPHAARAVTAALTQSSDTP</sequence>
<dbReference type="EMBL" id="BMGC01000004">
    <property type="protein sequence ID" value="GGB23273.1"/>
    <property type="molecule type" value="Genomic_DNA"/>
</dbReference>
<protein>
    <submittedName>
        <fullName evidence="2">Uncharacterized protein</fullName>
    </submittedName>
</protein>
<keyword evidence="3" id="KW-1185">Reference proteome</keyword>
<feature type="compositionally biased region" description="Low complexity" evidence="1">
    <location>
        <begin position="1"/>
        <end position="19"/>
    </location>
</feature>
<evidence type="ECO:0000256" key="1">
    <source>
        <dbReference type="SAM" id="MobiDB-lite"/>
    </source>
</evidence>